<comment type="catalytic activity">
    <reaction evidence="1 18">
        <text>a 1,2-diacyl-sn-glycero-3-phosphate + CTP + H(+) = a CDP-1,2-diacyl-sn-glycerol + diphosphate</text>
        <dbReference type="Rhea" id="RHEA:16229"/>
        <dbReference type="ChEBI" id="CHEBI:15378"/>
        <dbReference type="ChEBI" id="CHEBI:33019"/>
        <dbReference type="ChEBI" id="CHEBI:37563"/>
        <dbReference type="ChEBI" id="CHEBI:58332"/>
        <dbReference type="ChEBI" id="CHEBI:58608"/>
        <dbReference type="EC" id="2.7.7.41"/>
    </reaction>
</comment>
<evidence type="ECO:0000256" key="8">
    <source>
        <dbReference type="ARBA" id="ARBA00022475"/>
    </source>
</evidence>
<dbReference type="UniPathway" id="UPA00557">
    <property type="reaction ID" value="UER00614"/>
</dbReference>
<evidence type="ECO:0000256" key="12">
    <source>
        <dbReference type="ARBA" id="ARBA00022695"/>
    </source>
</evidence>
<dbReference type="Proteomes" id="UP000070188">
    <property type="component" value="Unassembled WGS sequence"/>
</dbReference>
<evidence type="ECO:0000256" key="20">
    <source>
        <dbReference type="SAM" id="Phobius"/>
    </source>
</evidence>
<evidence type="ECO:0000256" key="11">
    <source>
        <dbReference type="ARBA" id="ARBA00022692"/>
    </source>
</evidence>
<feature type="compositionally biased region" description="Polar residues" evidence="19">
    <location>
        <begin position="83"/>
        <end position="92"/>
    </location>
</feature>
<protein>
    <recommendedName>
        <fullName evidence="7 18">Phosphatidate cytidylyltransferase</fullName>
        <ecNumber evidence="6 18">2.7.7.41</ecNumber>
    </recommendedName>
</protein>
<dbReference type="AlphaFoldDB" id="A0A132MPA8"/>
<keyword evidence="15 20" id="KW-0472">Membrane</keyword>
<evidence type="ECO:0000256" key="6">
    <source>
        <dbReference type="ARBA" id="ARBA00012487"/>
    </source>
</evidence>
<evidence type="ECO:0000256" key="19">
    <source>
        <dbReference type="SAM" id="MobiDB-lite"/>
    </source>
</evidence>
<dbReference type="Pfam" id="PF01148">
    <property type="entry name" value="CTP_transf_1"/>
    <property type="match status" value="1"/>
</dbReference>
<keyword evidence="12 18" id="KW-0548">Nucleotidyltransferase</keyword>
<evidence type="ECO:0000313" key="21">
    <source>
        <dbReference type="EMBL" id="KWW99688.1"/>
    </source>
</evidence>
<keyword evidence="8" id="KW-1003">Cell membrane</keyword>
<evidence type="ECO:0000256" key="5">
    <source>
        <dbReference type="ARBA" id="ARBA00010185"/>
    </source>
</evidence>
<feature type="region of interest" description="Disordered" evidence="19">
    <location>
        <begin position="1"/>
        <end position="189"/>
    </location>
</feature>
<keyword evidence="22" id="KW-1185">Reference proteome</keyword>
<evidence type="ECO:0000256" key="18">
    <source>
        <dbReference type="RuleBase" id="RU003938"/>
    </source>
</evidence>
<comment type="similarity">
    <text evidence="5 18">Belongs to the CDS family.</text>
</comment>
<dbReference type="EC" id="2.7.7.41" evidence="6 18"/>
<evidence type="ECO:0000256" key="7">
    <source>
        <dbReference type="ARBA" id="ARBA00019373"/>
    </source>
</evidence>
<evidence type="ECO:0000256" key="9">
    <source>
        <dbReference type="ARBA" id="ARBA00022516"/>
    </source>
</evidence>
<comment type="pathway">
    <text evidence="4">Lipid metabolism.</text>
</comment>
<name>A0A132MPA8_9ACTN</name>
<dbReference type="STRING" id="1469144.LI90_1327"/>
<feature type="transmembrane region" description="Helical" evidence="20">
    <location>
        <begin position="267"/>
        <end position="284"/>
    </location>
</feature>
<reference evidence="22" key="1">
    <citation type="submission" date="2015-04" db="EMBL/GenBank/DDBJ databases">
        <title>Physiological reanalysis, assessment of diazotrophy, and genome sequences of multiple isolates of Streptomyces thermoautotrophicus.</title>
        <authorList>
            <person name="MacKellar D.C."/>
            <person name="Lieber L."/>
            <person name="Norman J."/>
            <person name="Bolger A."/>
            <person name="Tobin C."/>
            <person name="Murray J.W."/>
            <person name="Chang R."/>
            <person name="Ford T."/>
            <person name="Nguyen P.Q."/>
            <person name="Woodward J."/>
            <person name="Permingeat H."/>
            <person name="Joshi N.S."/>
            <person name="Silver P.A."/>
            <person name="Usadel B."/>
            <person name="Rutherford A.W."/>
            <person name="Friesen M."/>
            <person name="Prell J."/>
        </authorList>
    </citation>
    <scope>NUCLEOTIDE SEQUENCE [LARGE SCALE GENOMIC DNA]</scope>
    <source>
        <strain evidence="22">H1</strain>
    </source>
</reference>
<keyword evidence="13 20" id="KW-1133">Transmembrane helix</keyword>
<comment type="subcellular location">
    <subcellularLocation>
        <location evidence="2">Cell membrane</location>
        <topology evidence="2">Multi-pass membrane protein</topology>
    </subcellularLocation>
</comment>
<keyword evidence="11 18" id="KW-0812">Transmembrane</keyword>
<organism evidence="21 22">
    <name type="scientific">Carbonactinospora thermoautotrophica</name>
    <dbReference type="NCBI Taxonomy" id="1469144"/>
    <lineage>
        <taxon>Bacteria</taxon>
        <taxon>Bacillati</taxon>
        <taxon>Actinomycetota</taxon>
        <taxon>Actinomycetes</taxon>
        <taxon>Kitasatosporales</taxon>
        <taxon>Carbonactinosporaceae</taxon>
        <taxon>Carbonactinospora</taxon>
    </lineage>
</organism>
<keyword evidence="10 18" id="KW-0808">Transferase</keyword>
<dbReference type="InterPro" id="IPR000374">
    <property type="entry name" value="PC_trans"/>
</dbReference>
<evidence type="ECO:0000256" key="2">
    <source>
        <dbReference type="ARBA" id="ARBA00004651"/>
    </source>
</evidence>
<dbReference type="PROSITE" id="PS01315">
    <property type="entry name" value="CDS"/>
    <property type="match status" value="1"/>
</dbReference>
<evidence type="ECO:0000256" key="17">
    <source>
        <dbReference type="ARBA" id="ARBA00023264"/>
    </source>
</evidence>
<dbReference type="PATRIC" id="fig|1469144.10.peg.1465"/>
<dbReference type="PANTHER" id="PTHR46382">
    <property type="entry name" value="PHOSPHATIDATE CYTIDYLYLTRANSFERASE"/>
    <property type="match status" value="1"/>
</dbReference>
<evidence type="ECO:0000256" key="10">
    <source>
        <dbReference type="ARBA" id="ARBA00022679"/>
    </source>
</evidence>
<evidence type="ECO:0000313" key="22">
    <source>
        <dbReference type="Proteomes" id="UP000070188"/>
    </source>
</evidence>
<feature type="compositionally biased region" description="Basic and acidic residues" evidence="19">
    <location>
        <begin position="7"/>
        <end position="16"/>
    </location>
</feature>
<feature type="transmembrane region" description="Helical" evidence="20">
    <location>
        <begin position="388"/>
        <end position="410"/>
    </location>
</feature>
<dbReference type="OrthoDB" id="9799199at2"/>
<dbReference type="EMBL" id="LAXD01000001">
    <property type="protein sequence ID" value="KWW99688.1"/>
    <property type="molecule type" value="Genomic_DNA"/>
</dbReference>
<feature type="transmembrane region" description="Helical" evidence="20">
    <location>
        <begin position="362"/>
        <end position="382"/>
    </location>
</feature>
<evidence type="ECO:0000256" key="3">
    <source>
        <dbReference type="ARBA" id="ARBA00005119"/>
    </source>
</evidence>
<dbReference type="GO" id="GO:0016024">
    <property type="term" value="P:CDP-diacylglycerol biosynthetic process"/>
    <property type="evidence" value="ECO:0007669"/>
    <property type="project" value="UniProtKB-UniPathway"/>
</dbReference>
<evidence type="ECO:0000256" key="14">
    <source>
        <dbReference type="ARBA" id="ARBA00023098"/>
    </source>
</evidence>
<dbReference type="GO" id="GO:0004605">
    <property type="term" value="F:phosphatidate cytidylyltransferase activity"/>
    <property type="evidence" value="ECO:0007669"/>
    <property type="project" value="UniProtKB-EC"/>
</dbReference>
<keyword evidence="14" id="KW-0443">Lipid metabolism</keyword>
<proteinExistence type="inferred from homology"/>
<keyword evidence="17" id="KW-1208">Phospholipid metabolism</keyword>
<evidence type="ECO:0000256" key="15">
    <source>
        <dbReference type="ARBA" id="ARBA00023136"/>
    </source>
</evidence>
<keyword evidence="9" id="KW-0444">Lipid biosynthesis</keyword>
<feature type="transmembrane region" description="Helical" evidence="20">
    <location>
        <begin position="218"/>
        <end position="236"/>
    </location>
</feature>
<comment type="pathway">
    <text evidence="3 18">Phospholipid metabolism; CDP-diacylglycerol biosynthesis; CDP-diacylglycerol from sn-glycerol 3-phosphate: step 3/3.</text>
</comment>
<keyword evidence="16" id="KW-0594">Phospholipid biosynthesis</keyword>
<sequence length="454" mass="47612">MPGPRWGEPEQPKNDEWSYPQSSYGTSYERYGEATYAGRATDQPHDTPNGIVAGTALSADGWTDGGFGHSSADGEGPGRATDPTYQPTQVFQGDTFRRTHPETSFETQYPTSAYDHAGGYPPAGDPEPREDAPWYVDEPGYHVQPPDTGFPPADTQGETQLLGHSPVEDLRQPDAPPPDPSGQDHGRAGRNLPAAIGVGVFLAGVLLASLYIYPAAFVGLAAVAIVLAIWELGHALAGGGIRIPVVPLLVGAVAMLVGTYAGGPQTQIITLGLTALAVLVWRMPEGPEGYLRDATAGVFSAVYVPFLASFAVMLLDAPDGNHRVTSFILMTALSDTGGYVAGVLFGRHPLAPRISPKKSWEGLVGSILFATGGGAAAVLFLLDGPAWKGAIIGLAVAFTATLGDLVESLVKRDLGVKDMGKLLPGHGGVMDRLDSLLVTAPVTWLLFTLLLPSV</sequence>
<gene>
    <name evidence="21" type="ORF">LI90_1327</name>
</gene>
<dbReference type="RefSeq" id="WP_079046192.1">
    <property type="nucleotide sequence ID" value="NZ_JYIJ01000015.1"/>
</dbReference>
<comment type="caution">
    <text evidence="21">The sequence shown here is derived from an EMBL/GenBank/DDBJ whole genome shotgun (WGS) entry which is preliminary data.</text>
</comment>
<evidence type="ECO:0000256" key="1">
    <source>
        <dbReference type="ARBA" id="ARBA00001698"/>
    </source>
</evidence>
<dbReference type="GO" id="GO:0005886">
    <property type="term" value="C:plasma membrane"/>
    <property type="evidence" value="ECO:0007669"/>
    <property type="project" value="UniProtKB-SubCell"/>
</dbReference>
<feature type="transmembrane region" description="Helical" evidence="20">
    <location>
        <begin position="327"/>
        <end position="350"/>
    </location>
</feature>
<accession>A0A132MPA8</accession>
<evidence type="ECO:0000256" key="4">
    <source>
        <dbReference type="ARBA" id="ARBA00005189"/>
    </source>
</evidence>
<dbReference type="PANTHER" id="PTHR46382:SF1">
    <property type="entry name" value="PHOSPHATIDATE CYTIDYLYLTRANSFERASE"/>
    <property type="match status" value="1"/>
</dbReference>
<feature type="transmembrane region" description="Helical" evidence="20">
    <location>
        <begin position="296"/>
        <end position="315"/>
    </location>
</feature>
<feature type="transmembrane region" description="Helical" evidence="20">
    <location>
        <begin position="243"/>
        <end position="261"/>
    </location>
</feature>
<evidence type="ECO:0000256" key="13">
    <source>
        <dbReference type="ARBA" id="ARBA00022989"/>
    </source>
</evidence>
<evidence type="ECO:0000256" key="16">
    <source>
        <dbReference type="ARBA" id="ARBA00023209"/>
    </source>
</evidence>